<dbReference type="EC" id="1.1.1.3" evidence="4 10"/>
<evidence type="ECO:0000256" key="1">
    <source>
        <dbReference type="ARBA" id="ARBA00005056"/>
    </source>
</evidence>
<evidence type="ECO:0000256" key="10">
    <source>
        <dbReference type="PIRNR" id="PIRNR036497"/>
    </source>
</evidence>
<keyword evidence="7 10" id="KW-0791">Threonine biosynthesis</keyword>
<dbReference type="InterPro" id="IPR022697">
    <property type="entry name" value="HDH_short"/>
</dbReference>
<evidence type="ECO:0000256" key="9">
    <source>
        <dbReference type="ARBA" id="ARBA00023167"/>
    </source>
</evidence>
<dbReference type="Gene3D" id="3.40.50.720">
    <property type="entry name" value="NAD(P)-binding Rossmann-like Domain"/>
    <property type="match status" value="1"/>
</dbReference>
<dbReference type="InterPro" id="IPR005106">
    <property type="entry name" value="Asp/hSer_DH_NAD-bd"/>
</dbReference>
<evidence type="ECO:0000256" key="6">
    <source>
        <dbReference type="ARBA" id="ARBA00022605"/>
    </source>
</evidence>
<comment type="pathway">
    <text evidence="1 11">Amino-acid biosynthesis; L-threonine biosynthesis; L-threonine from L-aspartate: step 3/5.</text>
</comment>
<dbReference type="RefSeq" id="WP_204775754.1">
    <property type="nucleotide sequence ID" value="NZ_JACJJQ010000001.1"/>
</dbReference>
<comment type="caution">
    <text evidence="15">The sequence shown here is derived from an EMBL/GenBank/DDBJ whole genome shotgun (WGS) entry which is preliminary data.</text>
</comment>
<gene>
    <name evidence="15" type="ORF">H5993_00185</name>
</gene>
<evidence type="ECO:0000256" key="8">
    <source>
        <dbReference type="ARBA" id="ARBA00023002"/>
    </source>
</evidence>
<evidence type="ECO:0000256" key="11">
    <source>
        <dbReference type="RuleBase" id="RU000579"/>
    </source>
</evidence>
<dbReference type="Proteomes" id="UP000776629">
    <property type="component" value="Unassembled WGS sequence"/>
</dbReference>
<dbReference type="Pfam" id="PF03447">
    <property type="entry name" value="NAD_binding_3"/>
    <property type="match status" value="1"/>
</dbReference>
<accession>A0ABS2EM96</accession>
<dbReference type="Gene3D" id="3.30.360.10">
    <property type="entry name" value="Dihydrodipicolinate Reductase, domain 2"/>
    <property type="match status" value="1"/>
</dbReference>
<dbReference type="SUPFAM" id="SSF55347">
    <property type="entry name" value="Glyceraldehyde-3-phosphate dehydrogenase-like, C-terminal domain"/>
    <property type="match status" value="1"/>
</dbReference>
<dbReference type="PIRSF" id="PIRSF036497">
    <property type="entry name" value="HDH_short"/>
    <property type="match status" value="1"/>
</dbReference>
<dbReference type="EMBL" id="JACJJQ010000001">
    <property type="protein sequence ID" value="MBM6753186.1"/>
    <property type="molecule type" value="Genomic_DNA"/>
</dbReference>
<dbReference type="PROSITE" id="PS01042">
    <property type="entry name" value="HOMOSER_DHGENASE"/>
    <property type="match status" value="1"/>
</dbReference>
<comment type="pathway">
    <text evidence="2 11">Amino-acid biosynthesis; L-methionine biosynthesis via de novo pathway; L-homoserine from L-aspartate: step 3/3.</text>
</comment>
<dbReference type="InterPro" id="IPR001342">
    <property type="entry name" value="HDH_cat"/>
</dbReference>
<evidence type="ECO:0000256" key="5">
    <source>
        <dbReference type="ARBA" id="ARBA00013376"/>
    </source>
</evidence>
<evidence type="ECO:0000259" key="13">
    <source>
        <dbReference type="Pfam" id="PF00742"/>
    </source>
</evidence>
<evidence type="ECO:0000313" key="15">
    <source>
        <dbReference type="EMBL" id="MBM6753186.1"/>
    </source>
</evidence>
<keyword evidence="8 10" id="KW-0560">Oxidoreductase</keyword>
<dbReference type="SUPFAM" id="SSF51735">
    <property type="entry name" value="NAD(P)-binding Rossmann-fold domains"/>
    <property type="match status" value="1"/>
</dbReference>
<keyword evidence="9 10" id="KW-0486">Methionine biosynthesis</keyword>
<name>A0ABS2EM96_9LACO</name>
<dbReference type="InterPro" id="IPR019811">
    <property type="entry name" value="HDH_CS"/>
</dbReference>
<dbReference type="NCBIfam" id="NF004976">
    <property type="entry name" value="PRK06349.1"/>
    <property type="match status" value="1"/>
</dbReference>
<keyword evidence="10 11" id="KW-0521">NADP</keyword>
<feature type="domain" description="Homoserine dehydrogenase catalytic" evidence="13">
    <location>
        <begin position="130"/>
        <end position="307"/>
    </location>
</feature>
<dbReference type="InterPro" id="IPR036291">
    <property type="entry name" value="NAD(P)-bd_dom_sf"/>
</dbReference>
<comment type="catalytic activity">
    <reaction evidence="10 11">
        <text>L-homoserine + NADP(+) = L-aspartate 4-semialdehyde + NADPH + H(+)</text>
        <dbReference type="Rhea" id="RHEA:15761"/>
        <dbReference type="ChEBI" id="CHEBI:15378"/>
        <dbReference type="ChEBI" id="CHEBI:57476"/>
        <dbReference type="ChEBI" id="CHEBI:57783"/>
        <dbReference type="ChEBI" id="CHEBI:58349"/>
        <dbReference type="ChEBI" id="CHEBI:537519"/>
        <dbReference type="EC" id="1.1.1.3"/>
    </reaction>
</comment>
<dbReference type="PANTHER" id="PTHR43331:SF1">
    <property type="entry name" value="HOMOSERINE DEHYDROGENASE"/>
    <property type="match status" value="1"/>
</dbReference>
<proteinExistence type="inferred from homology"/>
<reference evidence="15 16" key="1">
    <citation type="journal article" date="2021" name="Sci. Rep.">
        <title>The distribution of antibiotic resistance genes in chicken gut microbiota commensals.</title>
        <authorList>
            <person name="Juricova H."/>
            <person name="Matiasovicova J."/>
            <person name="Kubasova T."/>
            <person name="Cejkova D."/>
            <person name="Rychlik I."/>
        </authorList>
    </citation>
    <scope>NUCLEOTIDE SEQUENCE [LARGE SCALE GENOMIC DNA]</scope>
    <source>
        <strain evidence="15 16">An810</strain>
    </source>
</reference>
<feature type="domain" description="Aspartate/homoserine dehydrogenase NAD-binding" evidence="14">
    <location>
        <begin position="9"/>
        <end position="122"/>
    </location>
</feature>
<organism evidence="15 16">
    <name type="scientific">Limosilactobacillus alvi</name>
    <dbReference type="NCBI Taxonomy" id="990412"/>
    <lineage>
        <taxon>Bacteria</taxon>
        <taxon>Bacillati</taxon>
        <taxon>Bacillota</taxon>
        <taxon>Bacilli</taxon>
        <taxon>Lactobacillales</taxon>
        <taxon>Lactobacillaceae</taxon>
        <taxon>Limosilactobacillus</taxon>
    </lineage>
</organism>
<evidence type="ECO:0000256" key="3">
    <source>
        <dbReference type="ARBA" id="ARBA00006753"/>
    </source>
</evidence>
<protein>
    <recommendedName>
        <fullName evidence="5 10">Homoserine dehydrogenase</fullName>
        <shortName evidence="10">HDH</shortName>
        <ecNumber evidence="4 10">1.1.1.3</ecNumber>
    </recommendedName>
</protein>
<keyword evidence="16" id="KW-1185">Reference proteome</keyword>
<evidence type="ECO:0000256" key="12">
    <source>
        <dbReference type="RuleBase" id="RU004171"/>
    </source>
</evidence>
<dbReference type="GO" id="GO:0004412">
    <property type="term" value="F:homoserine dehydrogenase activity"/>
    <property type="evidence" value="ECO:0007669"/>
    <property type="project" value="UniProtKB-EC"/>
</dbReference>
<comment type="similarity">
    <text evidence="3 10 12">Belongs to the homoserine dehydrogenase family.</text>
</comment>
<evidence type="ECO:0000256" key="7">
    <source>
        <dbReference type="ARBA" id="ARBA00022697"/>
    </source>
</evidence>
<keyword evidence="6 10" id="KW-0028">Amino-acid biosynthesis</keyword>
<evidence type="ECO:0000256" key="2">
    <source>
        <dbReference type="ARBA" id="ARBA00005062"/>
    </source>
</evidence>
<evidence type="ECO:0000259" key="14">
    <source>
        <dbReference type="Pfam" id="PF03447"/>
    </source>
</evidence>
<sequence length="377" mass="40303">MKKHLALLGLGTIGQAVFNELLATIAPDWQLDWVVVKHLKRHLGLPLPTTTRLTTDWHRAVNDPQVDVVIELIGGTTVAKKIVTTALQLGKQVITANKDLIATSGNELSRLAHDNGGALAYEAAVAGGIPIIRTIQESLAPDHITGISGILNGTSNYILTAIQNQGLTYQAALKQAQINGYAEANPTKDLNGIDASYKLIILVRLIFRSRLTLQQLSPQGIDQLSPRIFNVANHFQRQIKLVAQAQMVNGTLYAGVYPLALTPTHPLAQVNGVTNAITVDSDLVGSSTYLGPGAGGPATANSVLADLQAFIRNDYHHNNPCLPAAHFASPLNQPHAYLIAGKTTPAQITPPITPQALATYQANDPTLAWVVAESERL</sequence>
<evidence type="ECO:0000256" key="4">
    <source>
        <dbReference type="ARBA" id="ARBA00013213"/>
    </source>
</evidence>
<evidence type="ECO:0000313" key="16">
    <source>
        <dbReference type="Proteomes" id="UP000776629"/>
    </source>
</evidence>
<dbReference type="Pfam" id="PF00742">
    <property type="entry name" value="Homoserine_dh"/>
    <property type="match status" value="1"/>
</dbReference>
<dbReference type="PANTHER" id="PTHR43331">
    <property type="entry name" value="HOMOSERINE DEHYDROGENASE"/>
    <property type="match status" value="1"/>
</dbReference>